<dbReference type="InterPro" id="IPR023367">
    <property type="entry name" value="Peptidase_M42_dom2"/>
</dbReference>
<sequence length="357" mass="38319">MANTDDLALLEELLLARGPGGQEDAVRAICWRELKRHCDEVWIDAADNVIGIVRAGDASREEAIARSVLIMAHQDEIAMVVKRINPDGTLNVVALGGAFPINFGVCPVDIMGDEGIFPGVLSFGTMHATSESPQGADVLSGNVQWTDVHILTRRSKEELGTLGIRAGTRVILSQHWRKPFLVNDCVAAHFLDDRAPVVATLKAAALAAERKAMLKRDALFVFTTKEEETNAGAQYAARTLPGEICIAVEVGPIANEYDTHLSADPIILTGDEKGYYSKTVADDLLHAAQRCGYNPQPALMPDFASDASAVLSSGASAKAGCIAIPTENTHGYEVILQDGMEACAQTLLEYLLNSPLR</sequence>
<reference evidence="9 10" key="1">
    <citation type="journal article" date="2015" name="Stand. Genomic Sci.">
        <title>Genomic Encyclopedia of Bacterial and Archaeal Type Strains, Phase III: the genomes of soil and plant-associated and newly described type strains.</title>
        <authorList>
            <person name="Whitman W.B."/>
            <person name="Woyke T."/>
            <person name="Klenk H.P."/>
            <person name="Zhou Y."/>
            <person name="Lilburn T.G."/>
            <person name="Beck B.J."/>
            <person name="De Vos P."/>
            <person name="Vandamme P."/>
            <person name="Eisen J.A."/>
            <person name="Garrity G."/>
            <person name="Hugenholtz P."/>
            <person name="Kyrpides N.C."/>
        </authorList>
    </citation>
    <scope>NUCLEOTIDE SEQUENCE [LARGE SCALE GENOMIC DNA]</scope>
    <source>
        <strain evidence="9 10">CGMCC 1.6858</strain>
    </source>
</reference>
<evidence type="ECO:0000313" key="9">
    <source>
        <dbReference type="EMBL" id="TWI55001.1"/>
    </source>
</evidence>
<feature type="binding site" evidence="8">
    <location>
        <position position="192"/>
    </location>
    <ligand>
        <name>Zn(2+)</name>
        <dbReference type="ChEBI" id="CHEBI:29105"/>
        <label>2</label>
    </ligand>
</feature>
<feature type="binding site" evidence="8">
    <location>
        <position position="249"/>
    </location>
    <ligand>
        <name>Zn(2+)</name>
        <dbReference type="ChEBI" id="CHEBI:29105"/>
        <label>1</label>
    </ligand>
</feature>
<dbReference type="GO" id="GO:0006508">
    <property type="term" value="P:proteolysis"/>
    <property type="evidence" value="ECO:0007669"/>
    <property type="project" value="UniProtKB-KW"/>
</dbReference>
<dbReference type="Gene3D" id="2.40.30.40">
    <property type="entry name" value="Peptidase M42, domain 2"/>
    <property type="match status" value="1"/>
</dbReference>
<dbReference type="Gene3D" id="3.40.630.10">
    <property type="entry name" value="Zn peptidases"/>
    <property type="match status" value="1"/>
</dbReference>
<dbReference type="OrthoDB" id="9772053at2"/>
<keyword evidence="10" id="KW-1185">Reference proteome</keyword>
<evidence type="ECO:0000256" key="3">
    <source>
        <dbReference type="ARBA" id="ARBA00022670"/>
    </source>
</evidence>
<dbReference type="PANTHER" id="PTHR32481">
    <property type="entry name" value="AMINOPEPTIDASE"/>
    <property type="match status" value="1"/>
</dbReference>
<feature type="binding site" evidence="8">
    <location>
        <position position="227"/>
    </location>
    <ligand>
        <name>Zn(2+)</name>
        <dbReference type="ChEBI" id="CHEBI:29105"/>
        <label>2</label>
    </ligand>
</feature>
<evidence type="ECO:0000256" key="8">
    <source>
        <dbReference type="PIRSR" id="PIRSR001123-2"/>
    </source>
</evidence>
<dbReference type="InterPro" id="IPR008007">
    <property type="entry name" value="Peptidase_M42"/>
</dbReference>
<feature type="binding site" evidence="8">
    <location>
        <position position="73"/>
    </location>
    <ligand>
        <name>Zn(2+)</name>
        <dbReference type="ChEBI" id="CHEBI:29105"/>
        <label>1</label>
    </ligand>
</feature>
<evidence type="ECO:0000256" key="6">
    <source>
        <dbReference type="PIRNR" id="PIRNR001123"/>
    </source>
</evidence>
<dbReference type="SUPFAM" id="SSF53187">
    <property type="entry name" value="Zn-dependent exopeptidases"/>
    <property type="match status" value="1"/>
</dbReference>
<evidence type="ECO:0000256" key="4">
    <source>
        <dbReference type="ARBA" id="ARBA00022723"/>
    </source>
</evidence>
<evidence type="ECO:0000256" key="5">
    <source>
        <dbReference type="ARBA" id="ARBA00022801"/>
    </source>
</evidence>
<feature type="active site" description="Proton acceptor" evidence="7">
    <location>
        <position position="226"/>
    </location>
</feature>
<dbReference type="AlphaFoldDB" id="A0A562QE37"/>
<comment type="similarity">
    <text evidence="1 6">Belongs to the peptidase M42 family.</text>
</comment>
<accession>A0A562QE37</accession>
<evidence type="ECO:0000256" key="7">
    <source>
        <dbReference type="PIRSR" id="PIRSR001123-1"/>
    </source>
</evidence>
<dbReference type="GO" id="GO:0004177">
    <property type="term" value="F:aminopeptidase activity"/>
    <property type="evidence" value="ECO:0007669"/>
    <property type="project" value="UniProtKB-UniRule"/>
</dbReference>
<dbReference type="Pfam" id="PF05343">
    <property type="entry name" value="Peptidase_M42"/>
    <property type="match status" value="1"/>
</dbReference>
<feature type="binding site" evidence="8">
    <location>
        <position position="192"/>
    </location>
    <ligand>
        <name>Zn(2+)</name>
        <dbReference type="ChEBI" id="CHEBI:29105"/>
        <label>1</label>
    </ligand>
</feature>
<dbReference type="PANTHER" id="PTHR32481:SF0">
    <property type="entry name" value="AMINOPEPTIDASE YPDE-RELATED"/>
    <property type="match status" value="1"/>
</dbReference>
<keyword evidence="3" id="KW-0645">Protease</keyword>
<name>A0A562QE37_9PSED</name>
<keyword evidence="2 9" id="KW-0031">Aminopeptidase</keyword>
<dbReference type="PIRSF" id="PIRSF001123">
    <property type="entry name" value="PepA_GA"/>
    <property type="match status" value="1"/>
</dbReference>
<dbReference type="EMBL" id="VLKY01000005">
    <property type="protein sequence ID" value="TWI55001.1"/>
    <property type="molecule type" value="Genomic_DNA"/>
</dbReference>
<organism evidence="9 10">
    <name type="scientific">Pseudomonas duriflava</name>
    <dbReference type="NCBI Taxonomy" id="459528"/>
    <lineage>
        <taxon>Bacteria</taxon>
        <taxon>Pseudomonadati</taxon>
        <taxon>Pseudomonadota</taxon>
        <taxon>Gammaproteobacteria</taxon>
        <taxon>Pseudomonadales</taxon>
        <taxon>Pseudomonadaceae</taxon>
        <taxon>Pseudomonas</taxon>
    </lineage>
</organism>
<dbReference type="Proteomes" id="UP000316905">
    <property type="component" value="Unassembled WGS sequence"/>
</dbReference>
<keyword evidence="4 8" id="KW-0479">Metal-binding</keyword>
<dbReference type="GO" id="GO:0046872">
    <property type="term" value="F:metal ion binding"/>
    <property type="evidence" value="ECO:0007669"/>
    <property type="project" value="UniProtKB-UniRule"/>
</dbReference>
<protein>
    <submittedName>
        <fullName evidence="9">Putative aminopeptidase FrvX</fullName>
    </submittedName>
</protein>
<dbReference type="RefSeq" id="WP_145140990.1">
    <property type="nucleotide sequence ID" value="NZ_VLKY01000005.1"/>
</dbReference>
<proteinExistence type="inferred from homology"/>
<comment type="cofactor">
    <cofactor evidence="8">
        <name>a divalent metal cation</name>
        <dbReference type="ChEBI" id="CHEBI:60240"/>
    </cofactor>
    <text evidence="8">Binds 2 divalent metal cations per subunit.</text>
</comment>
<evidence type="ECO:0000256" key="1">
    <source>
        <dbReference type="ARBA" id="ARBA00006272"/>
    </source>
</evidence>
<gene>
    <name evidence="9" type="ORF">IQ22_01912</name>
</gene>
<dbReference type="InterPro" id="IPR051464">
    <property type="entry name" value="Peptidase_M42_aminopept"/>
</dbReference>
<comment type="caution">
    <text evidence="9">The sequence shown here is derived from an EMBL/GenBank/DDBJ whole genome shotgun (WGS) entry which is preliminary data.</text>
</comment>
<evidence type="ECO:0000313" key="10">
    <source>
        <dbReference type="Proteomes" id="UP000316905"/>
    </source>
</evidence>
<dbReference type="SUPFAM" id="SSF101821">
    <property type="entry name" value="Aminopeptidase/glucanase lid domain"/>
    <property type="match status" value="1"/>
</dbReference>
<keyword evidence="5" id="KW-0378">Hydrolase</keyword>
<feature type="binding site" evidence="8">
    <location>
        <position position="330"/>
    </location>
    <ligand>
        <name>Zn(2+)</name>
        <dbReference type="ChEBI" id="CHEBI:29105"/>
        <label>2</label>
    </ligand>
</feature>
<evidence type="ECO:0000256" key="2">
    <source>
        <dbReference type="ARBA" id="ARBA00022438"/>
    </source>
</evidence>